<dbReference type="Gene3D" id="6.10.250.2090">
    <property type="match status" value="1"/>
</dbReference>
<dbReference type="SMART" id="SM00244">
    <property type="entry name" value="PHB"/>
    <property type="match status" value="1"/>
</dbReference>
<sequence length="313" mass="34426">MSTSKPQIPPQFDNQNPTSPMVNQQPTTNVMKKSFAKEMPVEPVTGFYGITMQSLGECLGGLGSIPGCFCCPNPNKEIVQGTVGLVSKFGRVYRCVDPGLVSINPLTESLHQVDVKIQIASIENIRIMTKDNVNITIDSVLYYHVVDPYQALFGVSNVHQALIERTQTTLRGVLGTRVLQDCIENRESIADDIREMIDIPAREWGVTIESILIKDLDFTKELQESLSSAATQKRIGESKVISAQAEVDSAKLMREAAEILNTPAAMQIRYLETLSSMSKSSGTKIIFMPLEHGHQSTDNAIQKAATQNLISDL</sequence>
<evidence type="ECO:0000313" key="5">
    <source>
        <dbReference type="Proteomes" id="UP001479436"/>
    </source>
</evidence>
<dbReference type="CDD" id="cd13437">
    <property type="entry name" value="SPFH_alloslipin"/>
    <property type="match status" value="1"/>
</dbReference>
<evidence type="ECO:0000256" key="2">
    <source>
        <dbReference type="SAM" id="MobiDB-lite"/>
    </source>
</evidence>
<dbReference type="PANTHER" id="PTHR10264">
    <property type="entry name" value="BAND 7 PROTEIN-RELATED"/>
    <property type="match status" value="1"/>
</dbReference>
<evidence type="ECO:0000313" key="4">
    <source>
        <dbReference type="EMBL" id="KAK9729411.1"/>
    </source>
</evidence>
<gene>
    <name evidence="4" type="ORF">K7432_000289</name>
</gene>
<dbReference type="Gene3D" id="3.30.479.30">
    <property type="entry name" value="Band 7 domain"/>
    <property type="match status" value="1"/>
</dbReference>
<protein>
    <recommendedName>
        <fullName evidence="3">Band 7 domain-containing protein</fullName>
    </recommendedName>
</protein>
<dbReference type="InterPro" id="IPR036013">
    <property type="entry name" value="Band_7/SPFH_dom_sf"/>
</dbReference>
<dbReference type="PRINTS" id="PR00721">
    <property type="entry name" value="STOMATIN"/>
</dbReference>
<comment type="similarity">
    <text evidence="1">Belongs to the band 7/mec-2 family.</text>
</comment>
<evidence type="ECO:0000259" key="3">
    <source>
        <dbReference type="SMART" id="SM00244"/>
    </source>
</evidence>
<reference evidence="4 5" key="1">
    <citation type="submission" date="2023-04" db="EMBL/GenBank/DDBJ databases">
        <title>Genome of Basidiobolus ranarum AG-B5.</title>
        <authorList>
            <person name="Stajich J.E."/>
            <person name="Carter-House D."/>
            <person name="Gryganskyi A."/>
        </authorList>
    </citation>
    <scope>NUCLEOTIDE SEQUENCE [LARGE SCALE GENOMIC DNA]</scope>
    <source>
        <strain evidence="4 5">AG-B5</strain>
    </source>
</reference>
<dbReference type="SUPFAM" id="SSF117892">
    <property type="entry name" value="Band 7/SPFH domain"/>
    <property type="match status" value="1"/>
</dbReference>
<keyword evidence="5" id="KW-1185">Reference proteome</keyword>
<feature type="domain" description="Band 7" evidence="3">
    <location>
        <begin position="73"/>
        <end position="230"/>
    </location>
</feature>
<name>A0ABR2WBI5_9FUNG</name>
<dbReference type="EMBL" id="JASJQH010006880">
    <property type="protein sequence ID" value="KAK9729411.1"/>
    <property type="molecule type" value="Genomic_DNA"/>
</dbReference>
<comment type="caution">
    <text evidence="4">The sequence shown here is derived from an EMBL/GenBank/DDBJ whole genome shotgun (WGS) entry which is preliminary data.</text>
</comment>
<dbReference type="InterPro" id="IPR001107">
    <property type="entry name" value="Band_7"/>
</dbReference>
<accession>A0ABR2WBI5</accession>
<dbReference type="InterPro" id="IPR001972">
    <property type="entry name" value="Stomatin_HflK_fam"/>
</dbReference>
<dbReference type="Pfam" id="PF01145">
    <property type="entry name" value="Band_7"/>
    <property type="match status" value="1"/>
</dbReference>
<proteinExistence type="inferred from homology"/>
<feature type="region of interest" description="Disordered" evidence="2">
    <location>
        <begin position="1"/>
        <end position="25"/>
    </location>
</feature>
<dbReference type="Proteomes" id="UP001479436">
    <property type="component" value="Unassembled WGS sequence"/>
</dbReference>
<dbReference type="InterPro" id="IPR043202">
    <property type="entry name" value="Band-7_stomatin-like"/>
</dbReference>
<organism evidence="4 5">
    <name type="scientific">Basidiobolus ranarum</name>
    <dbReference type="NCBI Taxonomy" id="34480"/>
    <lineage>
        <taxon>Eukaryota</taxon>
        <taxon>Fungi</taxon>
        <taxon>Fungi incertae sedis</taxon>
        <taxon>Zoopagomycota</taxon>
        <taxon>Entomophthoromycotina</taxon>
        <taxon>Basidiobolomycetes</taxon>
        <taxon>Basidiobolales</taxon>
        <taxon>Basidiobolaceae</taxon>
        <taxon>Basidiobolus</taxon>
    </lineage>
</organism>
<dbReference type="PANTHER" id="PTHR10264:SF19">
    <property type="entry name" value="AT06885P-RELATED"/>
    <property type="match status" value="1"/>
</dbReference>
<evidence type="ECO:0000256" key="1">
    <source>
        <dbReference type="ARBA" id="ARBA00008164"/>
    </source>
</evidence>